<dbReference type="PRINTS" id="PR00081">
    <property type="entry name" value="GDHRDH"/>
</dbReference>
<dbReference type="Gene3D" id="3.40.50.720">
    <property type="entry name" value="NAD(P)-binding Rossmann-like Domain"/>
    <property type="match status" value="1"/>
</dbReference>
<organism evidence="4">
    <name type="scientific">Frankia alni</name>
    <dbReference type="NCBI Taxonomy" id="1859"/>
    <lineage>
        <taxon>Bacteria</taxon>
        <taxon>Bacillati</taxon>
        <taxon>Actinomycetota</taxon>
        <taxon>Actinomycetes</taxon>
        <taxon>Frankiales</taxon>
        <taxon>Frankiaceae</taxon>
        <taxon>Frankia</taxon>
    </lineage>
</organism>
<reference evidence="4" key="1">
    <citation type="submission" date="2004-10" db="EMBL/GenBank/DDBJ databases">
        <title>Characterization of a gene locus containing squalene-hopene cyclase (shc) in Frankia alni ACN14a, and an shc homolog in Acidothermus cellulolyticus.</title>
        <authorList>
            <person name="Alloisio N."/>
            <person name="Marechal J."/>
            <person name="vanden Heuvel B."/>
            <person name="Normand P."/>
            <person name="Berry A.M."/>
        </authorList>
    </citation>
    <scope>NUCLEOTIDE SEQUENCE</scope>
    <source>
        <strain evidence="4">ACN14a</strain>
    </source>
</reference>
<dbReference type="Pfam" id="PF00106">
    <property type="entry name" value="adh_short"/>
    <property type="match status" value="1"/>
</dbReference>
<accession>Q05HK6</accession>
<dbReference type="PANTHER" id="PTHR43618:SF8">
    <property type="entry name" value="7ALPHA-HYDROXYSTEROID DEHYDROGENASE"/>
    <property type="match status" value="1"/>
</dbReference>
<sequence length="246" mass="25972">MNDRATALVTGGSRGIGRGIAERLAAAGYTVVIAARRSQPLEETAAQLRAAGGDVHGFAGDMAQESDVEALARFQLEISPRLELLVLAAGVGTAGPFAEYPLRRLDVQVAVNLRAPFLLVQRLLPALRAAADAQRSRGARVVAIASITGVAAEPDLAAYGATKAALISLCESLTVSEGKRGVNATAISPGYVDTDMTEWVRGRIPRDEMIKVDDVAELVMGLSRMSRYAAVPNVVLTRPGVQLWRA</sequence>
<dbReference type="InterPro" id="IPR036291">
    <property type="entry name" value="NAD(P)-bd_dom_sf"/>
</dbReference>
<evidence type="ECO:0000313" key="4">
    <source>
        <dbReference type="EMBL" id="CAH69511.1"/>
    </source>
</evidence>
<dbReference type="GO" id="GO:0016491">
    <property type="term" value="F:oxidoreductase activity"/>
    <property type="evidence" value="ECO:0007669"/>
    <property type="project" value="UniProtKB-KW"/>
</dbReference>
<name>Q05HK6_FRAAL</name>
<evidence type="ECO:0000256" key="1">
    <source>
        <dbReference type="ARBA" id="ARBA00006484"/>
    </source>
</evidence>
<keyword evidence="2" id="KW-0521">NADP</keyword>
<comment type="similarity">
    <text evidence="1">Belongs to the short-chain dehydrogenases/reductases (SDR) family.</text>
</comment>
<keyword evidence="3" id="KW-0560">Oxidoreductase</keyword>
<dbReference type="AlphaFoldDB" id="Q05HK6"/>
<protein>
    <submittedName>
        <fullName evidence="4">Putative 3-oxoacyl-[acyl-carrier-protein] reductase</fullName>
    </submittedName>
</protein>
<dbReference type="EMBL" id="AJ854181">
    <property type="protein sequence ID" value="CAH69511.1"/>
    <property type="molecule type" value="Genomic_DNA"/>
</dbReference>
<dbReference type="PANTHER" id="PTHR43618">
    <property type="entry name" value="7-ALPHA-HYDROXYSTEROID DEHYDROGENASE"/>
    <property type="match status" value="1"/>
</dbReference>
<dbReference type="InterPro" id="IPR002347">
    <property type="entry name" value="SDR_fam"/>
</dbReference>
<dbReference type="InterPro" id="IPR052178">
    <property type="entry name" value="Sec_Metab_Biosynth_SDR"/>
</dbReference>
<evidence type="ECO:0000256" key="3">
    <source>
        <dbReference type="ARBA" id="ARBA00023002"/>
    </source>
</evidence>
<dbReference type="SUPFAM" id="SSF51735">
    <property type="entry name" value="NAD(P)-binding Rossmann-fold domains"/>
    <property type="match status" value="1"/>
</dbReference>
<proteinExistence type="inferred from homology"/>
<evidence type="ECO:0000256" key="2">
    <source>
        <dbReference type="ARBA" id="ARBA00022857"/>
    </source>
</evidence>
<dbReference type="CDD" id="cd05233">
    <property type="entry name" value="SDR_c"/>
    <property type="match status" value="1"/>
</dbReference>